<evidence type="ECO:0000259" key="1">
    <source>
        <dbReference type="PROSITE" id="PS51379"/>
    </source>
</evidence>
<accession>A0A6N4WE94</accession>
<dbReference type="RefSeq" id="WP_163805815.1">
    <property type="nucleotide sequence ID" value="NZ_AP022620.1"/>
</dbReference>
<proteinExistence type="predicted"/>
<name>A0A6N4WE94_9MYCO</name>
<evidence type="ECO:0000313" key="3">
    <source>
        <dbReference type="Proteomes" id="UP000467249"/>
    </source>
</evidence>
<dbReference type="Pfam" id="PF13370">
    <property type="entry name" value="Fer4_13"/>
    <property type="match status" value="1"/>
</dbReference>
<feature type="domain" description="4Fe-4S ferredoxin-type" evidence="1">
    <location>
        <begin position="1"/>
        <end position="27"/>
    </location>
</feature>
<evidence type="ECO:0000313" key="2">
    <source>
        <dbReference type="EMBL" id="BBZ78703.1"/>
    </source>
</evidence>
<dbReference type="PROSITE" id="PS51379">
    <property type="entry name" value="4FE4S_FER_2"/>
    <property type="match status" value="1"/>
</dbReference>
<protein>
    <recommendedName>
        <fullName evidence="1">4Fe-4S ferredoxin-type domain-containing protein</fullName>
    </recommendedName>
</protein>
<organism evidence="2 3">
    <name type="scientific">Mycolicibacterium anyangense</name>
    <dbReference type="NCBI Taxonomy" id="1431246"/>
    <lineage>
        <taxon>Bacteria</taxon>
        <taxon>Bacillati</taxon>
        <taxon>Actinomycetota</taxon>
        <taxon>Actinomycetes</taxon>
        <taxon>Mycobacteriales</taxon>
        <taxon>Mycobacteriaceae</taxon>
        <taxon>Mycolicibacterium</taxon>
    </lineage>
</organism>
<dbReference type="InterPro" id="IPR017896">
    <property type="entry name" value="4Fe4S_Fe-S-bd"/>
</dbReference>
<dbReference type="EMBL" id="AP022620">
    <property type="protein sequence ID" value="BBZ78703.1"/>
    <property type="molecule type" value="Genomic_DNA"/>
</dbReference>
<dbReference type="Proteomes" id="UP000467249">
    <property type="component" value="Chromosome"/>
</dbReference>
<dbReference type="KEGG" id="many:MANY_40400"/>
<keyword evidence="3" id="KW-1185">Reference proteome</keyword>
<gene>
    <name evidence="2" type="ORF">MANY_40400</name>
</gene>
<dbReference type="AlphaFoldDB" id="A0A6N4WE94"/>
<dbReference type="SUPFAM" id="SSF54862">
    <property type="entry name" value="4Fe-4S ferredoxins"/>
    <property type="match status" value="1"/>
</dbReference>
<dbReference type="Gene3D" id="3.30.70.20">
    <property type="match status" value="1"/>
</dbReference>
<sequence length="63" mass="6612">MTIDPQRCSGIGLCEAAKPDLFEVGDDGHARLIRAVAGTDALTELEDVAAQCPTQSVSVQLID</sequence>
<reference evidence="2 3" key="1">
    <citation type="journal article" date="2019" name="Emerg. Microbes Infect.">
        <title>Comprehensive subspecies identification of 175 nontuberculous mycobacteria species based on 7547 genomic profiles.</title>
        <authorList>
            <person name="Matsumoto Y."/>
            <person name="Kinjo T."/>
            <person name="Motooka D."/>
            <person name="Nabeya D."/>
            <person name="Jung N."/>
            <person name="Uechi K."/>
            <person name="Horii T."/>
            <person name="Iida T."/>
            <person name="Fujita J."/>
            <person name="Nakamura S."/>
        </authorList>
    </citation>
    <scope>NUCLEOTIDE SEQUENCE [LARGE SCALE GENOMIC DNA]</scope>
    <source>
        <strain evidence="2 3">JCM 30275</strain>
    </source>
</reference>